<protein>
    <submittedName>
        <fullName evidence="2">DNA-binding protein</fullName>
    </submittedName>
</protein>
<dbReference type="Gene3D" id="1.10.260.40">
    <property type="entry name" value="lambda repressor-like DNA-binding domains"/>
    <property type="match status" value="1"/>
</dbReference>
<sequence length="206" mass="21331">MDATAIARNQELQRQWYGAPLGELCRDLCDRFGMTQSGLAETLGISPAMLSLVMRGQRARIANPDAAARLTAVLRLAQDVRAGTVPAGDASRVLAGIRTSRTPGQDSMGASVTRHPAGEGHSTEPVPDSGPGPGPGPGSDPASDADLRFALRLRDLLTSRASAVDILGAAAVLDAGHPGLAEILRVCGAGRTDEAVELVRALGPRR</sequence>
<feature type="region of interest" description="Disordered" evidence="1">
    <location>
        <begin position="94"/>
        <end position="144"/>
    </location>
</feature>
<dbReference type="CDD" id="cd00093">
    <property type="entry name" value="HTH_XRE"/>
    <property type="match status" value="1"/>
</dbReference>
<reference evidence="2 3" key="1">
    <citation type="submission" date="2018-05" db="EMBL/GenBank/DDBJ databases">
        <title>Streptomyces venezuelae.</title>
        <authorList>
            <person name="Kim W."/>
            <person name="Lee N."/>
            <person name="Cho B.-K."/>
        </authorList>
    </citation>
    <scope>NUCLEOTIDE SEQUENCE [LARGE SCALE GENOMIC DNA]</scope>
    <source>
        <strain evidence="2 3">ATCC 15068</strain>
    </source>
</reference>
<name>A0A5P2AJR3_STRVZ</name>
<dbReference type="EMBL" id="CP029194">
    <property type="protein sequence ID" value="QES18403.1"/>
    <property type="molecule type" value="Genomic_DNA"/>
</dbReference>
<feature type="compositionally biased region" description="Pro residues" evidence="1">
    <location>
        <begin position="128"/>
        <end position="138"/>
    </location>
</feature>
<dbReference type="RefSeq" id="WP_150264229.1">
    <property type="nucleotide sequence ID" value="NZ_CP029194.1"/>
</dbReference>
<dbReference type="SUPFAM" id="SSF47413">
    <property type="entry name" value="lambda repressor-like DNA-binding domains"/>
    <property type="match status" value="1"/>
</dbReference>
<dbReference type="Proteomes" id="UP000324106">
    <property type="component" value="Chromosome"/>
</dbReference>
<evidence type="ECO:0000313" key="3">
    <source>
        <dbReference type="Proteomes" id="UP000324106"/>
    </source>
</evidence>
<dbReference type="AlphaFoldDB" id="A0A5P2AJR3"/>
<feature type="compositionally biased region" description="Polar residues" evidence="1">
    <location>
        <begin position="99"/>
        <end position="110"/>
    </location>
</feature>
<evidence type="ECO:0000256" key="1">
    <source>
        <dbReference type="SAM" id="MobiDB-lite"/>
    </source>
</evidence>
<dbReference type="InterPro" id="IPR001387">
    <property type="entry name" value="Cro/C1-type_HTH"/>
</dbReference>
<keyword evidence="2" id="KW-0238">DNA-binding</keyword>
<evidence type="ECO:0000313" key="2">
    <source>
        <dbReference type="EMBL" id="QES18403.1"/>
    </source>
</evidence>
<gene>
    <name evidence="2" type="ORF">DEJ46_04230</name>
</gene>
<organism evidence="2 3">
    <name type="scientific">Streptomyces venezuelae</name>
    <dbReference type="NCBI Taxonomy" id="54571"/>
    <lineage>
        <taxon>Bacteria</taxon>
        <taxon>Bacillati</taxon>
        <taxon>Actinomycetota</taxon>
        <taxon>Actinomycetes</taxon>
        <taxon>Kitasatosporales</taxon>
        <taxon>Streptomycetaceae</taxon>
        <taxon>Streptomyces</taxon>
    </lineage>
</organism>
<dbReference type="OrthoDB" id="3680625at2"/>
<dbReference type="GO" id="GO:0003677">
    <property type="term" value="F:DNA binding"/>
    <property type="evidence" value="ECO:0007669"/>
    <property type="project" value="UniProtKB-KW"/>
</dbReference>
<dbReference type="InterPro" id="IPR010982">
    <property type="entry name" value="Lambda_DNA-bd_dom_sf"/>
</dbReference>
<proteinExistence type="predicted"/>
<accession>A0A5P2AJR3</accession>